<dbReference type="GO" id="GO:0016874">
    <property type="term" value="F:ligase activity"/>
    <property type="evidence" value="ECO:0007669"/>
    <property type="project" value="UniProtKB-KW"/>
</dbReference>
<reference evidence="1 2" key="1">
    <citation type="submission" date="2024-09" db="EMBL/GenBank/DDBJ databases">
        <authorList>
            <person name="Sun Q."/>
            <person name="Mori K."/>
        </authorList>
    </citation>
    <scope>NUCLEOTIDE SEQUENCE [LARGE SCALE GENOMIC DNA]</scope>
    <source>
        <strain evidence="1 2">JCM 4362</strain>
    </source>
</reference>
<evidence type="ECO:0000313" key="2">
    <source>
        <dbReference type="Proteomes" id="UP001589718"/>
    </source>
</evidence>
<comment type="caution">
    <text evidence="1">The sequence shown here is derived from an EMBL/GenBank/DDBJ whole genome shotgun (WGS) entry which is preliminary data.</text>
</comment>
<gene>
    <name evidence="1" type="ORF">ACFFTU_29880</name>
</gene>
<name>A0ABV5PLT6_STRCM</name>
<keyword evidence="2" id="KW-1185">Reference proteome</keyword>
<dbReference type="RefSeq" id="WP_380837770.1">
    <property type="nucleotide sequence ID" value="NZ_JBHMCR010000019.1"/>
</dbReference>
<dbReference type="PANTHER" id="PTHR43845">
    <property type="entry name" value="BLR5969 PROTEIN"/>
    <property type="match status" value="1"/>
</dbReference>
<sequence>MPLFSPVDLQSTCPPSTEDLVLGDGGSGLALRSSGTSGRRKVLYHSWEFTERVAFLGARGVVSALGTIPRRMANFLYPAELNGAFSFAQDVTRLLDAMSFPMGSSALASPETPEVLRDHAVDTVICSPSAGLKLLTEDTAGALAAVRNFLYIGEILGESRERQLAEARPELRVRSLSYSTSETGPIGYQCAYQTGSTHHLHEDALVVEVIDTAAERIQPDGRVGEVVVTTLTDSGMPLLRYQVGDEGYIETGPCLCGSAARRLTLVGRVRQSVNVDSTTISQELVMDRLSVLGITDPADCQFQVRTHETGFSIRLLVSDRTPSGLTADDAVAALRGAYHMQRVFTAPSYRGLTVERVDSSRFHHTDRGKVPFFHEEHAG</sequence>
<dbReference type="InterPro" id="IPR042099">
    <property type="entry name" value="ANL_N_sf"/>
</dbReference>
<dbReference type="SUPFAM" id="SSF56801">
    <property type="entry name" value="Acetyl-CoA synthetase-like"/>
    <property type="match status" value="1"/>
</dbReference>
<proteinExistence type="predicted"/>
<dbReference type="Proteomes" id="UP001589718">
    <property type="component" value="Unassembled WGS sequence"/>
</dbReference>
<evidence type="ECO:0000313" key="1">
    <source>
        <dbReference type="EMBL" id="MFB9524160.1"/>
    </source>
</evidence>
<dbReference type="EMBL" id="JBHMCR010000019">
    <property type="protein sequence ID" value="MFB9524160.1"/>
    <property type="molecule type" value="Genomic_DNA"/>
</dbReference>
<organism evidence="1 2">
    <name type="scientific">Streptomyces cremeus</name>
    <dbReference type="NCBI Taxonomy" id="66881"/>
    <lineage>
        <taxon>Bacteria</taxon>
        <taxon>Bacillati</taxon>
        <taxon>Actinomycetota</taxon>
        <taxon>Actinomycetes</taxon>
        <taxon>Kitasatosporales</taxon>
        <taxon>Streptomycetaceae</taxon>
        <taxon>Streptomyces</taxon>
    </lineage>
</organism>
<dbReference type="PANTHER" id="PTHR43845:SF1">
    <property type="entry name" value="BLR5969 PROTEIN"/>
    <property type="match status" value="1"/>
</dbReference>
<dbReference type="Gene3D" id="3.40.50.12780">
    <property type="entry name" value="N-terminal domain of ligase-like"/>
    <property type="match status" value="1"/>
</dbReference>
<accession>A0ABV5PLT6</accession>
<protein>
    <submittedName>
        <fullName evidence="1">Phenylacetate--CoA ligase family protein</fullName>
    </submittedName>
</protein>
<keyword evidence="1" id="KW-0436">Ligase</keyword>